<proteinExistence type="predicted"/>
<dbReference type="CDD" id="cd11386">
    <property type="entry name" value="MCP_signal"/>
    <property type="match status" value="1"/>
</dbReference>
<gene>
    <name evidence="6" type="ORF">VB854_02620</name>
</gene>
<evidence type="ECO:0000256" key="4">
    <source>
        <dbReference type="SAM" id="Phobius"/>
    </source>
</evidence>
<feature type="domain" description="Methyl-accepting transducer" evidence="5">
    <location>
        <begin position="369"/>
        <end position="605"/>
    </location>
</feature>
<evidence type="ECO:0000313" key="7">
    <source>
        <dbReference type="Proteomes" id="UP001301728"/>
    </source>
</evidence>
<evidence type="ECO:0000256" key="1">
    <source>
        <dbReference type="ARBA" id="ARBA00023224"/>
    </source>
</evidence>
<dbReference type="EMBL" id="JAYGHT010000004">
    <property type="protein sequence ID" value="MEA5517839.1"/>
    <property type="molecule type" value="Genomic_DNA"/>
</dbReference>
<dbReference type="InterPro" id="IPR029151">
    <property type="entry name" value="Sensor-like_sf"/>
</dbReference>
<keyword evidence="4" id="KW-0472">Membrane</keyword>
<keyword evidence="1 2" id="KW-0807">Transducer</keyword>
<evidence type="ECO:0000313" key="6">
    <source>
        <dbReference type="EMBL" id="MEA5517839.1"/>
    </source>
</evidence>
<dbReference type="PANTHER" id="PTHR32089">
    <property type="entry name" value="METHYL-ACCEPTING CHEMOTAXIS PROTEIN MCPB"/>
    <property type="match status" value="1"/>
</dbReference>
<keyword evidence="4" id="KW-1133">Transmembrane helix</keyword>
<reference evidence="6 7" key="1">
    <citation type="submission" date="2023-12" db="EMBL/GenBank/DDBJ databases">
        <title>Baltic Sea Cyanobacteria.</title>
        <authorList>
            <person name="Delbaje E."/>
            <person name="Fewer D.P."/>
            <person name="Shishido T.K."/>
        </authorList>
    </citation>
    <scope>NUCLEOTIDE SEQUENCE [LARGE SCALE GENOMIC DNA]</scope>
    <source>
        <strain evidence="6 7">CCNP 1315</strain>
    </source>
</reference>
<accession>A0ABU5TSI8</accession>
<dbReference type="SUPFAM" id="SSF58104">
    <property type="entry name" value="Methyl-accepting chemotaxis protein (MCP) signaling domain"/>
    <property type="match status" value="1"/>
</dbReference>
<feature type="transmembrane region" description="Helical" evidence="4">
    <location>
        <begin position="336"/>
        <end position="359"/>
    </location>
</feature>
<dbReference type="SMART" id="SM00283">
    <property type="entry name" value="MA"/>
    <property type="match status" value="1"/>
</dbReference>
<dbReference type="Gene3D" id="3.30.450.20">
    <property type="entry name" value="PAS domain"/>
    <property type="match status" value="2"/>
</dbReference>
<dbReference type="PANTHER" id="PTHR32089:SF112">
    <property type="entry name" value="LYSOZYME-LIKE PROTEIN-RELATED"/>
    <property type="match status" value="1"/>
</dbReference>
<protein>
    <submittedName>
        <fullName evidence="6">Methyl-accepting chemotaxis protein</fullName>
    </submittedName>
</protein>
<evidence type="ECO:0000256" key="2">
    <source>
        <dbReference type="PROSITE-ProRule" id="PRU00284"/>
    </source>
</evidence>
<dbReference type="RefSeq" id="WP_323274149.1">
    <property type="nucleotide sequence ID" value="NZ_JAYGHT010000004.1"/>
</dbReference>
<sequence length="636" mass="71290">MIQFYLQQILNLNMRGQSQSKFLYLLIAGIVFPVLAVSSFNIISSRQYLIDSVSRSMSNEGENRVKVISLFLENFRSDILYLSETPPIQGIVRAREGNGIDPQDQSTYQDWVNRLNIIFTSFLNNRPYYDQIRYLDENGKEMARVNIVNGEIKVVPSSELQNKSSTEYFRETINLKRGEIYVSPIDLNRENNQIEVPYKAVIRYATPIYNSAGEKKGVLVANIVMDRLFELADNQTLKSEYDQQFFVVNPQGYYLSHPVAEKKWGFELNNNEILSKDYPSTIVEKILSNDDGVITDYPDYILSYNTVFPDNKNQKNPFTLVYKTPKNIVLKPINNFIQFAVIVTIIVGGIFVVIGIILFRKLVNSILEVVGVVSTFYNQVVATINEQERIANQQLSSVQETTVTMDELNISSQQSAQQASVAVSGAKQALNQVEQGTKAVKQALEEMEILKSKVEAIAQQILRLNEQTHQIGSVSDVVSDLSNQTNMLALNASVEAVRAGEYGKGFAVVASEIRKLSDASQKSSQKINTLVNDIQHMIQSTVLVTKEGTKNVESGVQISHQTAQVFFDVSKSMEQIVDSSQQIAFMSQQQALATQQVNQAMNNLTKGANQTAQGINQIKVGSEKLNDAAYNLKDIL</sequence>
<feature type="coiled-coil region" evidence="3">
    <location>
        <begin position="426"/>
        <end position="467"/>
    </location>
</feature>
<evidence type="ECO:0000259" key="5">
    <source>
        <dbReference type="PROSITE" id="PS50111"/>
    </source>
</evidence>
<dbReference type="InterPro" id="IPR004089">
    <property type="entry name" value="MCPsignal_dom"/>
</dbReference>
<comment type="caution">
    <text evidence="6">The sequence shown here is derived from an EMBL/GenBank/DDBJ whole genome shotgun (WGS) entry which is preliminary data.</text>
</comment>
<organism evidence="6 7">
    <name type="scientific">Limnoraphis robusta CCNP1315</name>
    <dbReference type="NCBI Taxonomy" id="3110306"/>
    <lineage>
        <taxon>Bacteria</taxon>
        <taxon>Bacillati</taxon>
        <taxon>Cyanobacteriota</taxon>
        <taxon>Cyanophyceae</taxon>
        <taxon>Oscillatoriophycideae</taxon>
        <taxon>Oscillatoriales</taxon>
        <taxon>Sirenicapillariaceae</taxon>
        <taxon>Limnoraphis</taxon>
    </lineage>
</organism>
<keyword evidence="3" id="KW-0175">Coiled coil</keyword>
<dbReference type="Pfam" id="PF21623">
    <property type="entry name" value="HK_sensor_dom_bact"/>
    <property type="match status" value="1"/>
</dbReference>
<dbReference type="SUPFAM" id="SSF103190">
    <property type="entry name" value="Sensory domain-like"/>
    <property type="match status" value="2"/>
</dbReference>
<dbReference type="Proteomes" id="UP001301728">
    <property type="component" value="Unassembled WGS sequence"/>
</dbReference>
<keyword evidence="4" id="KW-0812">Transmembrane</keyword>
<evidence type="ECO:0000256" key="3">
    <source>
        <dbReference type="SAM" id="Coils"/>
    </source>
</evidence>
<dbReference type="InterPro" id="IPR048760">
    <property type="entry name" value="VP0354-like_sensor_dom"/>
</dbReference>
<name>A0ABU5TSI8_9CYAN</name>
<dbReference type="Gene3D" id="1.10.287.950">
    <property type="entry name" value="Methyl-accepting chemotaxis protein"/>
    <property type="match status" value="1"/>
</dbReference>
<dbReference type="PROSITE" id="PS50111">
    <property type="entry name" value="CHEMOTAXIS_TRANSDUC_2"/>
    <property type="match status" value="1"/>
</dbReference>
<dbReference type="Pfam" id="PF00015">
    <property type="entry name" value="MCPsignal"/>
    <property type="match status" value="1"/>
</dbReference>
<feature type="transmembrane region" description="Helical" evidence="4">
    <location>
        <begin position="22"/>
        <end position="43"/>
    </location>
</feature>
<keyword evidence="7" id="KW-1185">Reference proteome</keyword>